<dbReference type="Gene3D" id="2.170.270.10">
    <property type="entry name" value="SET domain"/>
    <property type="match status" value="1"/>
</dbReference>
<dbReference type="InterPro" id="IPR046341">
    <property type="entry name" value="SET_dom_sf"/>
</dbReference>
<evidence type="ECO:0000256" key="1">
    <source>
        <dbReference type="SAM" id="MobiDB-lite"/>
    </source>
</evidence>
<dbReference type="AlphaFoldDB" id="A0A8R1I9V7"/>
<evidence type="ECO:0000313" key="3">
    <source>
        <dbReference type="Proteomes" id="UP000005237"/>
    </source>
</evidence>
<proteinExistence type="predicted"/>
<feature type="region of interest" description="Disordered" evidence="1">
    <location>
        <begin position="1"/>
        <end position="26"/>
    </location>
</feature>
<reference evidence="3" key="1">
    <citation type="submission" date="2010-08" db="EMBL/GenBank/DDBJ databases">
        <authorList>
            <consortium name="Caenorhabditis japonica Sequencing Consortium"/>
            <person name="Wilson R.K."/>
        </authorList>
    </citation>
    <scope>NUCLEOTIDE SEQUENCE [LARGE SCALE GENOMIC DNA]</scope>
    <source>
        <strain evidence="3">DF5081</strain>
    </source>
</reference>
<dbReference type="SUPFAM" id="SSF82199">
    <property type="entry name" value="SET domain"/>
    <property type="match status" value="1"/>
</dbReference>
<reference evidence="2" key="2">
    <citation type="submission" date="2022-06" db="UniProtKB">
        <authorList>
            <consortium name="EnsemblMetazoa"/>
        </authorList>
    </citation>
    <scope>IDENTIFICATION</scope>
    <source>
        <strain evidence="2">DF5081</strain>
    </source>
</reference>
<dbReference type="EnsemblMetazoa" id="CJA27798.1">
    <property type="protein sequence ID" value="CJA27798.1"/>
    <property type="gene ID" value="WBGene00183371"/>
</dbReference>
<evidence type="ECO:0000313" key="2">
    <source>
        <dbReference type="EnsemblMetazoa" id="CJA27798.1"/>
    </source>
</evidence>
<organism evidence="2 3">
    <name type="scientific">Caenorhabditis japonica</name>
    <dbReference type="NCBI Taxonomy" id="281687"/>
    <lineage>
        <taxon>Eukaryota</taxon>
        <taxon>Metazoa</taxon>
        <taxon>Ecdysozoa</taxon>
        <taxon>Nematoda</taxon>
        <taxon>Chromadorea</taxon>
        <taxon>Rhabditida</taxon>
        <taxon>Rhabditina</taxon>
        <taxon>Rhabditomorpha</taxon>
        <taxon>Rhabditoidea</taxon>
        <taxon>Rhabditidae</taxon>
        <taxon>Peloderinae</taxon>
        <taxon>Caenorhabditis</taxon>
    </lineage>
</organism>
<sequence>MANLKRGCRIDRRRARQPAAKDANTSPVAIVKRKRKITSKPPKIDAIVVRADPIKSKLADRELNKRENWPKTTIYQSIANVVMGEGCSEAVKDCVKNGLKPKNKLHCGCGPRDRCEENVNCACYQAAKSLQKAFNHASIWTSDNDLPFNKEQFDKFHCEPVVQCGPECRCKGRCKLNVLKKMDEHEFIIERHDVNKGFAVYTQKDIKKGSPIMSFNGALSGYSGVCKDEESEQYSIVLMDGKPEADLAKALADLPNIDKQYSEQLKKTYAGSKLWINPVKQGSTSRFLSHGCKSKIYLASRVQQNFT</sequence>
<dbReference type="InterPro" id="IPR053105">
    <property type="entry name" value="Class_V-like_SAM-MTase"/>
</dbReference>
<keyword evidence="3" id="KW-1185">Reference proteome</keyword>
<dbReference type="PANTHER" id="PTHR47250:SF1">
    <property type="entry name" value="SET DOMAIN-CONTAINING PROTEIN"/>
    <property type="match status" value="1"/>
</dbReference>
<accession>A0A8R1I9V7</accession>
<name>A0A8R1I9V7_CAEJA</name>
<dbReference type="PANTHER" id="PTHR47250">
    <property type="entry name" value="HISTONE-LYSINE N-METHYLTRANSFERASE SET-6"/>
    <property type="match status" value="1"/>
</dbReference>
<dbReference type="Proteomes" id="UP000005237">
    <property type="component" value="Unassembled WGS sequence"/>
</dbReference>
<evidence type="ECO:0008006" key="4">
    <source>
        <dbReference type="Google" id="ProtNLM"/>
    </source>
</evidence>
<protein>
    <recommendedName>
        <fullName evidence="4">SET domain-containing protein</fullName>
    </recommendedName>
</protein>